<sequence>MARDANEDAIVAYKAILASIIDNRPSGTRQRLAVALGKHRSFVTQITSPGYATPLPARHLATIFQVCHVSKAEQDRFLEAYQLAHPGKLPDLGSAGGLRQLTLMVADFGDERKNRLLDEAIQDFIQKIVSISGEGD</sequence>
<dbReference type="PATRIC" id="fig|1612624.7.peg.4153"/>
<gene>
    <name evidence="1" type="ORF">ADU59_11370</name>
</gene>
<protein>
    <submittedName>
        <fullName evidence="1">Uncharacterized protein</fullName>
    </submittedName>
</protein>
<dbReference type="STRING" id="1612624.ADU59_11370"/>
<dbReference type="OrthoDB" id="7851523at2"/>
<name>A0A1C7P1R7_9HYPH</name>
<dbReference type="Proteomes" id="UP000093111">
    <property type="component" value="Unassembled WGS sequence"/>
</dbReference>
<comment type="caution">
    <text evidence="1">The sequence shown here is derived from an EMBL/GenBank/DDBJ whole genome shotgun (WGS) entry which is preliminary data.</text>
</comment>
<keyword evidence="2" id="KW-1185">Reference proteome</keyword>
<dbReference type="EMBL" id="LGLV01000007">
    <property type="protein sequence ID" value="OBZ95191.1"/>
    <property type="molecule type" value="Genomic_DNA"/>
</dbReference>
<organism evidence="1 2">
    <name type="scientific">Pararhizobium polonicum</name>
    <dbReference type="NCBI Taxonomy" id="1612624"/>
    <lineage>
        <taxon>Bacteria</taxon>
        <taxon>Pseudomonadati</taxon>
        <taxon>Pseudomonadota</taxon>
        <taxon>Alphaproteobacteria</taxon>
        <taxon>Hyphomicrobiales</taxon>
        <taxon>Rhizobiaceae</taxon>
        <taxon>Rhizobium/Agrobacterium group</taxon>
        <taxon>Pararhizobium</taxon>
    </lineage>
</organism>
<proteinExistence type="predicted"/>
<reference evidence="1 2" key="1">
    <citation type="journal article" date="2016" name="Syst. Appl. Microbiol.">
        <title>Pararhizobium polonicum sp. nov. isolated from tumors on stone fruit rootstocks.</title>
        <authorList>
            <person name="Pulawska J."/>
            <person name="Kuzmanovic N."/>
            <person name="Willems A."/>
            <person name="Pothier J.F."/>
        </authorList>
    </citation>
    <scope>NUCLEOTIDE SEQUENCE [LARGE SCALE GENOMIC DNA]</scope>
    <source>
        <strain evidence="1 2">F5.1</strain>
    </source>
</reference>
<dbReference type="RefSeq" id="WP_068954240.1">
    <property type="nucleotide sequence ID" value="NZ_LGLV01000007.1"/>
</dbReference>
<evidence type="ECO:0000313" key="1">
    <source>
        <dbReference type="EMBL" id="OBZ95191.1"/>
    </source>
</evidence>
<evidence type="ECO:0000313" key="2">
    <source>
        <dbReference type="Proteomes" id="UP000093111"/>
    </source>
</evidence>
<accession>A0A1C7P1R7</accession>
<dbReference type="AlphaFoldDB" id="A0A1C7P1R7"/>